<reference evidence="1" key="1">
    <citation type="submission" date="2020-06" db="EMBL/GenBank/DDBJ databases">
        <title>WGS assembly of Ceratodon purpureus strain R40.</title>
        <authorList>
            <person name="Carey S.B."/>
            <person name="Jenkins J."/>
            <person name="Shu S."/>
            <person name="Lovell J.T."/>
            <person name="Sreedasyam A."/>
            <person name="Maumus F."/>
            <person name="Tiley G.P."/>
            <person name="Fernandez-Pozo N."/>
            <person name="Barry K."/>
            <person name="Chen C."/>
            <person name="Wang M."/>
            <person name="Lipzen A."/>
            <person name="Daum C."/>
            <person name="Saski C.A."/>
            <person name="Payton A.C."/>
            <person name="Mcbreen J.C."/>
            <person name="Conrad R.E."/>
            <person name="Kollar L.M."/>
            <person name="Olsson S."/>
            <person name="Huttunen S."/>
            <person name="Landis J.B."/>
            <person name="Wickett N.J."/>
            <person name="Johnson M.G."/>
            <person name="Rensing S.A."/>
            <person name="Grimwood J."/>
            <person name="Schmutz J."/>
            <person name="Mcdaniel S.F."/>
        </authorList>
    </citation>
    <scope>NUCLEOTIDE SEQUENCE</scope>
    <source>
        <strain evidence="1">R40</strain>
    </source>
</reference>
<gene>
    <name evidence="1" type="ORF">KC19_4G052900</name>
</gene>
<evidence type="ECO:0000313" key="2">
    <source>
        <dbReference type="Proteomes" id="UP000822688"/>
    </source>
</evidence>
<name>A0A8T0I5W4_CERPU</name>
<evidence type="ECO:0000313" key="1">
    <source>
        <dbReference type="EMBL" id="KAG0578834.1"/>
    </source>
</evidence>
<protein>
    <submittedName>
        <fullName evidence="1">Uncharacterized protein</fullName>
    </submittedName>
</protein>
<comment type="caution">
    <text evidence="1">The sequence shown here is derived from an EMBL/GenBank/DDBJ whole genome shotgun (WGS) entry which is preliminary data.</text>
</comment>
<keyword evidence="2" id="KW-1185">Reference proteome</keyword>
<dbReference type="Proteomes" id="UP000822688">
    <property type="component" value="Chromosome 4"/>
</dbReference>
<accession>A0A8T0I5W4</accession>
<organism evidence="1 2">
    <name type="scientific">Ceratodon purpureus</name>
    <name type="common">Fire moss</name>
    <name type="synonym">Dicranum purpureum</name>
    <dbReference type="NCBI Taxonomy" id="3225"/>
    <lineage>
        <taxon>Eukaryota</taxon>
        <taxon>Viridiplantae</taxon>
        <taxon>Streptophyta</taxon>
        <taxon>Embryophyta</taxon>
        <taxon>Bryophyta</taxon>
        <taxon>Bryophytina</taxon>
        <taxon>Bryopsida</taxon>
        <taxon>Dicranidae</taxon>
        <taxon>Pseudoditrichales</taxon>
        <taxon>Ditrichaceae</taxon>
        <taxon>Ceratodon</taxon>
    </lineage>
</organism>
<dbReference type="EMBL" id="CM026424">
    <property type="protein sequence ID" value="KAG0578834.1"/>
    <property type="molecule type" value="Genomic_DNA"/>
</dbReference>
<sequence length="1020" mass="109254">MEEWEALEWEQLRVVGKPLLSGAAFGATPLLWVACRAQPCLVHVFCDTQLQDIWRFPADPVFLSIGSGSRQGGNDEGAQSSGRLLVITRDGCIWIVQLSKTITTASRPSKRQKTVKTQKVGEIQRIKPVLAGTTIVEAPSGTPHVPGLRWKELDVETYTPSPRAIEVKNVLVADTLVGTAPGAKVAAFGPNNYVALGSPVGSPELLCVNRLAASHPEGAEYPISISGLRREPACLLTVSSVQHRQKHGPGDCQAVLSQDLFESLSSPSAGASDYEILLIQGAMNGRVSTFRMEKDTVVSPPHTVCDLHQPVVTIIPLAHLPTRSGSNSQMGATEGYDEVRGANWLIVIGVLGQVAFLSSVRDQLTMEEPNDGPFLARRNHTPTRVENTSRSLSILKELVSNEGVLSGPVTSACLVGGARLCYTVGSAVFISELFDDLESVLESGGVGSRVEYSRSSSSNMRADNSLVKLPCQRIPISNVAAITGPGLFTYNGTHSLVTLTGAGRLLSIKISKQFASPFSTGNLGIDCCQNSLKAYSGNCIKVSLQSIADAESCRNAIQNHEQALTLAMNELALALPRARDIATSKKNLVCKTSFRNNQSSSKEESATANVGLGCTLTAATVPSTSLGDDQLSFGGIGFGSLRKPSKFVDRNVHQFFKTRLDIALINHSRTPLSQYWSCILELQSCLSTASPASQYSFTINNGHGLPVGFQWNHRIHVNLPGGPWGPVMATMYLCHLHDSHQALLQNSRGFGLGRSGQNLGRASSAGCVVLLRQQIDLFSLLQGPQSTLGHTSWTPALSGNTNLKTKGSSLAVIPGIGGTELLDLADADTLGSFSGDLAFSFSLDAKHNVSKPINNTADWQHAFLSNFLQQPASSTEWRRLRLTSQGGHTVAISVDGRKGQGGEYQSLVNIQTPCLLLGILLREALLCQIMGLDADPALGGNKKVVLHKNGSMNFVVKLNGIQALVERAREALNVWKKFQSHLPPTALDLVAPLLGHTYVVTGELIQAYKAIREEPSAALS</sequence>
<proteinExistence type="predicted"/>
<dbReference type="AlphaFoldDB" id="A0A8T0I5W4"/>